<evidence type="ECO:0000313" key="2">
    <source>
        <dbReference type="Proteomes" id="UP000327493"/>
    </source>
</evidence>
<dbReference type="EMBL" id="VOFY01001863">
    <property type="protein sequence ID" value="KAA8577826.1"/>
    <property type="molecule type" value="Genomic_DNA"/>
</dbReference>
<organism evidence="1 2">
    <name type="scientific">Etheostoma spectabile</name>
    <name type="common">orangethroat darter</name>
    <dbReference type="NCBI Taxonomy" id="54343"/>
    <lineage>
        <taxon>Eukaryota</taxon>
        <taxon>Metazoa</taxon>
        <taxon>Chordata</taxon>
        <taxon>Craniata</taxon>
        <taxon>Vertebrata</taxon>
        <taxon>Euteleostomi</taxon>
        <taxon>Actinopterygii</taxon>
        <taxon>Neopterygii</taxon>
        <taxon>Teleostei</taxon>
        <taxon>Neoteleostei</taxon>
        <taxon>Acanthomorphata</taxon>
        <taxon>Eupercaria</taxon>
        <taxon>Perciformes</taxon>
        <taxon>Percoidei</taxon>
        <taxon>Percidae</taxon>
        <taxon>Etheostomatinae</taxon>
        <taxon>Etheostoma</taxon>
    </lineage>
</organism>
<sequence>MLNNVILFFKHVESSFLKQSKLKKKKKDFLTLHYELKRIVSDVQKKLVVHRQKVLRHKTDNQLTASQEKNFMVIAKKKIPDLMTCPAMGERKKNMASSSAT</sequence>
<reference evidence="1 2" key="1">
    <citation type="submission" date="2019-08" db="EMBL/GenBank/DDBJ databases">
        <title>A chromosome-level genome assembly, high-density linkage maps, and genome scans reveal the genomic architecture of hybrid incompatibilities underlying speciation via character displacement in darters (Percidae: Etheostominae).</title>
        <authorList>
            <person name="Moran R.L."/>
            <person name="Catchen J.M."/>
            <person name="Fuller R.C."/>
        </authorList>
    </citation>
    <scope>NUCLEOTIDE SEQUENCE [LARGE SCALE GENOMIC DNA]</scope>
    <source>
        <strain evidence="1">EspeVRDwgs_2016</strain>
        <tissue evidence="1">Muscle</tissue>
    </source>
</reference>
<name>A0A5J5CBF2_9PERO</name>
<gene>
    <name evidence="1" type="ORF">FQN60_018724</name>
</gene>
<comment type="caution">
    <text evidence="1">The sequence shown here is derived from an EMBL/GenBank/DDBJ whole genome shotgun (WGS) entry which is preliminary data.</text>
</comment>
<evidence type="ECO:0000313" key="1">
    <source>
        <dbReference type="EMBL" id="KAA8577826.1"/>
    </source>
</evidence>
<dbReference type="Proteomes" id="UP000327493">
    <property type="component" value="Unassembled WGS sequence"/>
</dbReference>
<keyword evidence="2" id="KW-1185">Reference proteome</keyword>
<dbReference type="AlphaFoldDB" id="A0A5J5CBF2"/>
<protein>
    <submittedName>
        <fullName evidence="1">Uncharacterized protein</fullName>
    </submittedName>
</protein>
<accession>A0A5J5CBF2</accession>
<proteinExistence type="predicted"/>